<dbReference type="InterPro" id="IPR007219">
    <property type="entry name" value="XnlR_reg_dom"/>
</dbReference>
<organism evidence="8 9">
    <name type="scientific">Aspergillus heteromorphus CBS 117.55</name>
    <dbReference type="NCBI Taxonomy" id="1448321"/>
    <lineage>
        <taxon>Eukaryota</taxon>
        <taxon>Fungi</taxon>
        <taxon>Dikarya</taxon>
        <taxon>Ascomycota</taxon>
        <taxon>Pezizomycotina</taxon>
        <taxon>Eurotiomycetes</taxon>
        <taxon>Eurotiomycetidae</taxon>
        <taxon>Eurotiales</taxon>
        <taxon>Aspergillaceae</taxon>
        <taxon>Aspergillus</taxon>
        <taxon>Aspergillus subgen. Circumdati</taxon>
    </lineage>
</organism>
<comment type="caution">
    <text evidence="8">The sequence shown here is derived from an EMBL/GenBank/DDBJ whole genome shotgun (WGS) entry which is preliminary data.</text>
</comment>
<dbReference type="InterPro" id="IPR052073">
    <property type="entry name" value="Amide_Lactam_Regulators"/>
</dbReference>
<dbReference type="GeneID" id="37061807"/>
<keyword evidence="5" id="KW-0539">Nucleus</keyword>
<dbReference type="GO" id="GO:0008270">
    <property type="term" value="F:zinc ion binding"/>
    <property type="evidence" value="ECO:0007669"/>
    <property type="project" value="InterPro"/>
</dbReference>
<accession>A0A317VIL5</accession>
<evidence type="ECO:0000313" key="8">
    <source>
        <dbReference type="EMBL" id="PWY73037.1"/>
    </source>
</evidence>
<evidence type="ECO:0000256" key="4">
    <source>
        <dbReference type="ARBA" id="ARBA00023163"/>
    </source>
</evidence>
<dbReference type="STRING" id="1448321.A0A317VIL5"/>
<feature type="region of interest" description="Disordered" evidence="6">
    <location>
        <begin position="538"/>
        <end position="585"/>
    </location>
</feature>
<dbReference type="EMBL" id="MSFL01000025">
    <property type="protein sequence ID" value="PWY73037.1"/>
    <property type="molecule type" value="Genomic_DNA"/>
</dbReference>
<dbReference type="PANTHER" id="PTHR47171">
    <property type="entry name" value="FARA-RELATED"/>
    <property type="match status" value="1"/>
</dbReference>
<dbReference type="OrthoDB" id="10031947at2759"/>
<evidence type="ECO:0000256" key="1">
    <source>
        <dbReference type="ARBA" id="ARBA00022833"/>
    </source>
</evidence>
<proteinExistence type="predicted"/>
<keyword evidence="2" id="KW-0805">Transcription regulation</keyword>
<keyword evidence="9" id="KW-1185">Reference proteome</keyword>
<feature type="domain" description="Xylanolytic transcriptional activator regulatory" evidence="7">
    <location>
        <begin position="289"/>
        <end position="357"/>
    </location>
</feature>
<feature type="compositionally biased region" description="Polar residues" evidence="6">
    <location>
        <begin position="562"/>
        <end position="579"/>
    </location>
</feature>
<dbReference type="GO" id="GO:0003677">
    <property type="term" value="F:DNA binding"/>
    <property type="evidence" value="ECO:0007669"/>
    <property type="project" value="UniProtKB-KW"/>
</dbReference>
<dbReference type="GO" id="GO:0006351">
    <property type="term" value="P:DNA-templated transcription"/>
    <property type="evidence" value="ECO:0007669"/>
    <property type="project" value="InterPro"/>
</dbReference>
<gene>
    <name evidence="8" type="ORF">BO70DRAFT_297469</name>
</gene>
<protein>
    <submittedName>
        <fullName evidence="8">Fungal-specific transcription factor</fullName>
    </submittedName>
</protein>
<evidence type="ECO:0000256" key="3">
    <source>
        <dbReference type="ARBA" id="ARBA00023125"/>
    </source>
</evidence>
<keyword evidence="4" id="KW-0804">Transcription</keyword>
<feature type="compositionally biased region" description="Low complexity" evidence="6">
    <location>
        <begin position="47"/>
        <end position="56"/>
    </location>
</feature>
<evidence type="ECO:0000259" key="7">
    <source>
        <dbReference type="SMART" id="SM00906"/>
    </source>
</evidence>
<evidence type="ECO:0000256" key="5">
    <source>
        <dbReference type="ARBA" id="ARBA00023242"/>
    </source>
</evidence>
<reference evidence="8 9" key="1">
    <citation type="submission" date="2016-12" db="EMBL/GenBank/DDBJ databases">
        <title>The genomes of Aspergillus section Nigri reveals drivers in fungal speciation.</title>
        <authorList>
            <consortium name="DOE Joint Genome Institute"/>
            <person name="Vesth T.C."/>
            <person name="Nybo J."/>
            <person name="Theobald S."/>
            <person name="Brandl J."/>
            <person name="Frisvad J.C."/>
            <person name="Nielsen K.F."/>
            <person name="Lyhne E.K."/>
            <person name="Kogle M.E."/>
            <person name="Kuo A."/>
            <person name="Riley R."/>
            <person name="Clum A."/>
            <person name="Nolan M."/>
            <person name="Lipzen A."/>
            <person name="Salamov A."/>
            <person name="Henrissat B."/>
            <person name="Wiebenga A."/>
            <person name="De Vries R.P."/>
            <person name="Grigoriev I.V."/>
            <person name="Mortensen U.H."/>
            <person name="Andersen M.R."/>
            <person name="Baker S.E."/>
        </authorList>
    </citation>
    <scope>NUCLEOTIDE SEQUENCE [LARGE SCALE GENOMIC DNA]</scope>
    <source>
        <strain evidence="8 9">CBS 117.55</strain>
    </source>
</reference>
<feature type="region of interest" description="Disordered" evidence="6">
    <location>
        <begin position="33"/>
        <end position="94"/>
    </location>
</feature>
<dbReference type="Proteomes" id="UP000247233">
    <property type="component" value="Unassembled WGS sequence"/>
</dbReference>
<keyword evidence="3" id="KW-0238">DNA-binding</keyword>
<dbReference type="RefSeq" id="XP_025396691.1">
    <property type="nucleotide sequence ID" value="XM_025539570.1"/>
</dbReference>
<evidence type="ECO:0000313" key="9">
    <source>
        <dbReference type="Proteomes" id="UP000247233"/>
    </source>
</evidence>
<dbReference type="Pfam" id="PF04082">
    <property type="entry name" value="Fungal_trans"/>
    <property type="match status" value="1"/>
</dbReference>
<evidence type="ECO:0000256" key="6">
    <source>
        <dbReference type="SAM" id="MobiDB-lite"/>
    </source>
</evidence>
<evidence type="ECO:0000256" key="2">
    <source>
        <dbReference type="ARBA" id="ARBA00023015"/>
    </source>
</evidence>
<dbReference type="SMART" id="SM00906">
    <property type="entry name" value="Fungal_trans"/>
    <property type="match status" value="1"/>
</dbReference>
<sequence>MELAWLAETPQTRHRKRALRACPRCQLKKKRCHHLDPETTPNRAQTRPVSRSYRQPRPSPPSILNRPADDAVVQDARPSPTSPATEGGMSRPERFLGAMNPESLMREKIDAATNANLLRDRIGLWITSPDTSQNGPRPRDAQSAAISSSAGLQAISYQLQRKLESAMNAFTNLPASTRHHLIPIYLSKINHMLPIVDQDIFLADHSEGPVSPFLERAICLVAAKDRAALPYLRLVEDGPVLSSREFCSNIYRGLSVVINEGLETDRITRIRVMALMSLHCEDSDGTETASMHLCHAIHQAQTVGLHLIRPRNTDQDLSGLFWCLWTLDKIHACIGGRPVLLLDSDIGVKKPAAVRNNQPRPRTAFEIWFAISDLLSDVIHLYRPAADPDSRWEKGFPNFHEIVGGNVNQYLDIATLGFLELFYNSVGILFARNRSVEHSETSNSSHIRQDLAAIRIQSIVATECPDGLLPLPIVPYALGLSMGVSYQQYRSTNLVTSLTRCKTDLEARCALMETISPYWSSADTMARLGRKALHHIQERTPGYRPSLSTPMHAMQPRGPISAPSSDLSQSNRAPFNNSAPADPMQGYHAEDVAESEQAHLQGISLDGFADIDTLFGDFLDLSLPHGFLDSAIFTPEPAGQGQP</sequence>
<dbReference type="CDD" id="cd12148">
    <property type="entry name" value="fungal_TF_MHR"/>
    <property type="match status" value="1"/>
</dbReference>
<dbReference type="VEuPathDB" id="FungiDB:BO70DRAFT_297469"/>
<dbReference type="PANTHER" id="PTHR47171:SF6">
    <property type="entry name" value="SPECIFIC TRANSCRIPTION FACTOR, PUTATIVE (AFU_ORTHOLOGUE AFUA_2G06130)-RELATED"/>
    <property type="match status" value="1"/>
</dbReference>
<name>A0A317VIL5_9EURO</name>
<keyword evidence="1" id="KW-0862">Zinc</keyword>
<dbReference type="AlphaFoldDB" id="A0A317VIL5"/>